<evidence type="ECO:0000256" key="6">
    <source>
        <dbReference type="ARBA" id="ARBA00023136"/>
    </source>
</evidence>
<dbReference type="InterPro" id="IPR018490">
    <property type="entry name" value="cNMP-bd_dom_sf"/>
</dbReference>
<keyword evidence="6" id="KW-0472">Membrane</keyword>
<evidence type="ECO:0000256" key="10">
    <source>
        <dbReference type="SAM" id="SignalP"/>
    </source>
</evidence>
<keyword evidence="4" id="KW-1133">Transmembrane helix</keyword>
<dbReference type="Gene3D" id="1.10.287.630">
    <property type="entry name" value="Helix hairpin bin"/>
    <property type="match status" value="1"/>
</dbReference>
<evidence type="ECO:0000256" key="9">
    <source>
        <dbReference type="SAM" id="MobiDB-lite"/>
    </source>
</evidence>
<dbReference type="PANTHER" id="PTHR45638:SF13">
    <property type="entry name" value="CYCLIC NUCLEOTIDE-BINDING DOMAIN-CONTAINING PROTEIN"/>
    <property type="match status" value="1"/>
</dbReference>
<evidence type="ECO:0000256" key="7">
    <source>
        <dbReference type="ARBA" id="ARBA00023286"/>
    </source>
</evidence>
<proteinExistence type="predicted"/>
<dbReference type="PANTHER" id="PTHR45638">
    <property type="entry name" value="CYCLIC NUCLEOTIDE-GATED CATION CHANNEL SUBUNIT A"/>
    <property type="match status" value="1"/>
</dbReference>
<name>A0A9Q1CJ69_HOLLE</name>
<feature type="compositionally biased region" description="Polar residues" evidence="9">
    <location>
        <begin position="498"/>
        <end position="507"/>
    </location>
</feature>
<keyword evidence="5" id="KW-0406">Ion transport</keyword>
<feature type="compositionally biased region" description="Basic residues" evidence="9">
    <location>
        <begin position="431"/>
        <end position="442"/>
    </location>
</feature>
<feature type="region of interest" description="Disordered" evidence="9">
    <location>
        <begin position="489"/>
        <end position="554"/>
    </location>
</feature>
<evidence type="ECO:0000313" key="12">
    <source>
        <dbReference type="EMBL" id="KAJ8045564.1"/>
    </source>
</evidence>
<dbReference type="PROSITE" id="PS00888">
    <property type="entry name" value="CNMP_BINDING_1"/>
    <property type="match status" value="1"/>
</dbReference>
<gene>
    <name evidence="12" type="ORF">HOLleu_08597</name>
</gene>
<evidence type="ECO:0000256" key="8">
    <source>
        <dbReference type="ARBA" id="ARBA00023303"/>
    </source>
</evidence>
<keyword evidence="13" id="KW-1185">Reference proteome</keyword>
<dbReference type="FunFam" id="2.60.120.10:FF:000020">
    <property type="entry name" value="Cyclic nucleotide-gated channel beta 3"/>
    <property type="match status" value="1"/>
</dbReference>
<evidence type="ECO:0000256" key="1">
    <source>
        <dbReference type="ARBA" id="ARBA00004141"/>
    </source>
</evidence>
<dbReference type="GO" id="GO:0005221">
    <property type="term" value="F:intracellularly cyclic nucleotide-activated monoatomic cation channel activity"/>
    <property type="evidence" value="ECO:0007669"/>
    <property type="project" value="InterPro"/>
</dbReference>
<sequence length="595" mass="67718">MVVTFMVGVFLFATVVGNVGDVISNMNAARQEYQAKMDAIKFYMNHRQVPEQIQSRVKKWSNYAWSRTQALEDQQFLEFLPPRLRAEIAIHVHLETLQKVKIFEDCEEGFLRELVLRLRSQIYSPGDHICRSGEIGREMYIINHGKVQVVVTDAVTQERMVVATLSEGNYFGEISLLKLNEGQNRRTADVVSLGYSELLCLSKKDLMQALIEYPDAKDILEKHGRDRVNQNKEAARLQRRKSECTISIPDGVRMLMKEKEKQSEQQGETRKTKTEKMWNKVYDKSVEWSELTKIIKTLRTFDSLVRFFTVNTTYILCEELSKKLAERDQQLLIAVRRFKELEDIIGANMTKNGHNRPESQISILDKTTDHSQRTTMVSTNGEFETRVQRIQEVFENHIRRIYSAESRTRSTPMNDSDDDITTKASMSVPARKTKHRRKRKSNKKFCNLSFSSDHSFSKTDLTGLATAKGITTILIPGIQINDVMTQKPTSFKPKRSAGTKTLASIQSPGKRGKDETWNKEASGGQGKGNKWESSDTMSDIVNNNNNEADSTSSQCMEIRGMSILSISPRNSMVSSADFTDASAYSDSSLESDENS</sequence>
<evidence type="ECO:0000256" key="5">
    <source>
        <dbReference type="ARBA" id="ARBA00023065"/>
    </source>
</evidence>
<feature type="chain" id="PRO_5040414979" evidence="10">
    <location>
        <begin position="18"/>
        <end position="595"/>
    </location>
</feature>
<keyword evidence="8" id="KW-0407">Ion channel</keyword>
<dbReference type="PROSITE" id="PS50042">
    <property type="entry name" value="CNMP_BINDING_3"/>
    <property type="match status" value="1"/>
</dbReference>
<dbReference type="Proteomes" id="UP001152320">
    <property type="component" value="Chromosome 3"/>
</dbReference>
<dbReference type="SUPFAM" id="SSF51206">
    <property type="entry name" value="cAMP-binding domain-like"/>
    <property type="match status" value="1"/>
</dbReference>
<evidence type="ECO:0000256" key="3">
    <source>
        <dbReference type="ARBA" id="ARBA00022692"/>
    </source>
</evidence>
<dbReference type="GO" id="GO:0044877">
    <property type="term" value="F:protein-containing complex binding"/>
    <property type="evidence" value="ECO:0007669"/>
    <property type="project" value="TreeGrafter"/>
</dbReference>
<evidence type="ECO:0000259" key="11">
    <source>
        <dbReference type="PROSITE" id="PS50042"/>
    </source>
</evidence>
<dbReference type="PROSITE" id="PS00889">
    <property type="entry name" value="CNMP_BINDING_2"/>
    <property type="match status" value="1"/>
</dbReference>
<dbReference type="OrthoDB" id="421226at2759"/>
<feature type="signal peptide" evidence="10">
    <location>
        <begin position="1"/>
        <end position="17"/>
    </location>
</feature>
<dbReference type="Pfam" id="PF00027">
    <property type="entry name" value="cNMP_binding"/>
    <property type="match status" value="1"/>
</dbReference>
<keyword evidence="3" id="KW-0812">Transmembrane</keyword>
<dbReference type="InterPro" id="IPR014710">
    <property type="entry name" value="RmlC-like_jellyroll"/>
</dbReference>
<dbReference type="EMBL" id="JAIZAY010000003">
    <property type="protein sequence ID" value="KAJ8045564.1"/>
    <property type="molecule type" value="Genomic_DNA"/>
</dbReference>
<keyword evidence="2" id="KW-0813">Transport</keyword>
<dbReference type="InterPro" id="IPR050866">
    <property type="entry name" value="CNG_cation_channel"/>
</dbReference>
<dbReference type="GO" id="GO:0016020">
    <property type="term" value="C:membrane"/>
    <property type="evidence" value="ECO:0007669"/>
    <property type="project" value="UniProtKB-SubCell"/>
</dbReference>
<comment type="subcellular location">
    <subcellularLocation>
        <location evidence="1">Membrane</location>
        <topology evidence="1">Multi-pass membrane protein</topology>
    </subcellularLocation>
</comment>
<dbReference type="SMART" id="SM00100">
    <property type="entry name" value="cNMP"/>
    <property type="match status" value="1"/>
</dbReference>
<accession>A0A9Q1CJ69</accession>
<comment type="caution">
    <text evidence="12">The sequence shown here is derived from an EMBL/GenBank/DDBJ whole genome shotgun (WGS) entry which is preliminary data.</text>
</comment>
<dbReference type="InterPro" id="IPR018488">
    <property type="entry name" value="cNMP-bd_CS"/>
</dbReference>
<reference evidence="12" key="1">
    <citation type="submission" date="2021-10" db="EMBL/GenBank/DDBJ databases">
        <title>Tropical sea cucumber genome reveals ecological adaptation and Cuvierian tubules defense mechanism.</title>
        <authorList>
            <person name="Chen T."/>
        </authorList>
    </citation>
    <scope>NUCLEOTIDE SEQUENCE</scope>
    <source>
        <strain evidence="12">Nanhai2018</strain>
        <tissue evidence="12">Muscle</tissue>
    </source>
</reference>
<dbReference type="FunFam" id="1.10.287.630:FF:000001">
    <property type="entry name" value="Cyclic nucleotide-gated channel alpha 3"/>
    <property type="match status" value="1"/>
</dbReference>
<feature type="compositionally biased region" description="Polar residues" evidence="9">
    <location>
        <begin position="534"/>
        <end position="554"/>
    </location>
</feature>
<evidence type="ECO:0000256" key="4">
    <source>
        <dbReference type="ARBA" id="ARBA00022989"/>
    </source>
</evidence>
<dbReference type="AlphaFoldDB" id="A0A9Q1CJ69"/>
<feature type="domain" description="Cyclic nucleotide-binding" evidence="11">
    <location>
        <begin position="102"/>
        <end position="210"/>
    </location>
</feature>
<keyword evidence="7" id="KW-1071">Ligand-gated ion channel</keyword>
<organism evidence="12 13">
    <name type="scientific">Holothuria leucospilota</name>
    <name type="common">Black long sea cucumber</name>
    <name type="synonym">Mertensiothuria leucospilota</name>
    <dbReference type="NCBI Taxonomy" id="206669"/>
    <lineage>
        <taxon>Eukaryota</taxon>
        <taxon>Metazoa</taxon>
        <taxon>Echinodermata</taxon>
        <taxon>Eleutherozoa</taxon>
        <taxon>Echinozoa</taxon>
        <taxon>Holothuroidea</taxon>
        <taxon>Aspidochirotacea</taxon>
        <taxon>Aspidochirotida</taxon>
        <taxon>Holothuriidae</taxon>
        <taxon>Holothuria</taxon>
    </lineage>
</organism>
<evidence type="ECO:0000313" key="13">
    <source>
        <dbReference type="Proteomes" id="UP001152320"/>
    </source>
</evidence>
<dbReference type="InterPro" id="IPR000595">
    <property type="entry name" value="cNMP-bd_dom"/>
</dbReference>
<evidence type="ECO:0000256" key="2">
    <source>
        <dbReference type="ARBA" id="ARBA00022448"/>
    </source>
</evidence>
<dbReference type="Gene3D" id="2.60.120.10">
    <property type="entry name" value="Jelly Rolls"/>
    <property type="match status" value="1"/>
</dbReference>
<dbReference type="CDD" id="cd00038">
    <property type="entry name" value="CAP_ED"/>
    <property type="match status" value="1"/>
</dbReference>
<keyword evidence="10" id="KW-0732">Signal</keyword>
<feature type="region of interest" description="Disordered" evidence="9">
    <location>
        <begin position="406"/>
        <end position="442"/>
    </location>
</feature>
<protein>
    <submittedName>
        <fullName evidence="12">Cyclic nucleotide-gated channel rod photoreceptor subunit alpha</fullName>
    </submittedName>
</protein>